<proteinExistence type="predicted"/>
<dbReference type="AlphaFoldDB" id="A0A645A018"/>
<gene>
    <name evidence="1" type="ORF">SDC9_93259</name>
</gene>
<reference evidence="1" key="1">
    <citation type="submission" date="2019-08" db="EMBL/GenBank/DDBJ databases">
        <authorList>
            <person name="Kucharzyk K."/>
            <person name="Murdoch R.W."/>
            <person name="Higgins S."/>
            <person name="Loffler F."/>
        </authorList>
    </citation>
    <scope>NUCLEOTIDE SEQUENCE</scope>
</reference>
<organism evidence="1">
    <name type="scientific">bioreactor metagenome</name>
    <dbReference type="NCBI Taxonomy" id="1076179"/>
    <lineage>
        <taxon>unclassified sequences</taxon>
        <taxon>metagenomes</taxon>
        <taxon>ecological metagenomes</taxon>
    </lineage>
</organism>
<evidence type="ECO:0000313" key="1">
    <source>
        <dbReference type="EMBL" id="MPM46555.1"/>
    </source>
</evidence>
<protein>
    <submittedName>
        <fullName evidence="1">Uncharacterized protein</fullName>
    </submittedName>
</protein>
<name>A0A645A018_9ZZZZ</name>
<dbReference type="EMBL" id="VSSQ01011324">
    <property type="protein sequence ID" value="MPM46555.1"/>
    <property type="molecule type" value="Genomic_DNA"/>
</dbReference>
<comment type="caution">
    <text evidence="1">The sequence shown here is derived from an EMBL/GenBank/DDBJ whole genome shotgun (WGS) entry which is preliminary data.</text>
</comment>
<sequence>MGNVFDHLDVVLAGDGHDFIHRRGIGAIMHHHHRLGPRRDAFFKIFRIEAEGFGIDFGKNHGSAEAHRRQTRGPVGDRGADDLVAVADAAAEHRGLKRRRAAAVGQRILGAVPLRELGFKLFGDVGAGHVAVAQHGEDRVFHRLVDDRPLEHVSDRSGDGFFAAENGQFAHDCCLLSWFFRDETLLVSLLRIRKSTD</sequence>
<accession>A0A645A018</accession>